<sequence>KRECFKYRAPYTRGSCDNYKHVKSAVCKKVCQRRKDFDGRCELFQDERGLQLGCLCLSSDCK</sequence>
<evidence type="ECO:0000313" key="2">
    <source>
        <dbReference type="Proteomes" id="UP000694240"/>
    </source>
</evidence>
<gene>
    <name evidence="1" type="ORF">ISN45_At02g003600</name>
</gene>
<dbReference type="EMBL" id="JAEFBK010000002">
    <property type="protein sequence ID" value="KAG7635866.1"/>
    <property type="molecule type" value="Genomic_DNA"/>
</dbReference>
<keyword evidence="2" id="KW-1185">Reference proteome</keyword>
<dbReference type="Proteomes" id="UP000694240">
    <property type="component" value="Chromosome 2"/>
</dbReference>
<name>A0A8T2FK98_9BRAS</name>
<accession>A0A8T2FK98</accession>
<comment type="caution">
    <text evidence="1">The sequence shown here is derived from an EMBL/GenBank/DDBJ whole genome shotgun (WGS) entry which is preliminary data.</text>
</comment>
<proteinExistence type="predicted"/>
<reference evidence="1 2" key="1">
    <citation type="submission" date="2020-12" db="EMBL/GenBank/DDBJ databases">
        <title>Concerted genomic and epigenomic changes stabilize Arabidopsis allopolyploids.</title>
        <authorList>
            <person name="Chen Z."/>
        </authorList>
    </citation>
    <scope>NUCLEOTIDE SEQUENCE [LARGE SCALE GENOMIC DNA]</scope>
    <source>
        <strain evidence="1">Allo738</strain>
        <tissue evidence="1">Leaf</tissue>
    </source>
</reference>
<dbReference type="AlphaFoldDB" id="A0A8T2FK98"/>
<organism evidence="1 2">
    <name type="scientific">Arabidopsis thaliana x Arabidopsis arenosa</name>
    <dbReference type="NCBI Taxonomy" id="1240361"/>
    <lineage>
        <taxon>Eukaryota</taxon>
        <taxon>Viridiplantae</taxon>
        <taxon>Streptophyta</taxon>
        <taxon>Embryophyta</taxon>
        <taxon>Tracheophyta</taxon>
        <taxon>Spermatophyta</taxon>
        <taxon>Magnoliopsida</taxon>
        <taxon>eudicotyledons</taxon>
        <taxon>Gunneridae</taxon>
        <taxon>Pentapetalae</taxon>
        <taxon>rosids</taxon>
        <taxon>malvids</taxon>
        <taxon>Brassicales</taxon>
        <taxon>Brassicaceae</taxon>
        <taxon>Camelineae</taxon>
        <taxon>Arabidopsis</taxon>
    </lineage>
</organism>
<feature type="non-terminal residue" evidence="1">
    <location>
        <position position="1"/>
    </location>
</feature>
<protein>
    <submittedName>
        <fullName evidence="1">Uncharacterized protein</fullName>
    </submittedName>
</protein>
<evidence type="ECO:0000313" key="1">
    <source>
        <dbReference type="EMBL" id="KAG7635866.1"/>
    </source>
</evidence>